<feature type="transmembrane region" description="Helical" evidence="1">
    <location>
        <begin position="301"/>
        <end position="317"/>
    </location>
</feature>
<accession>A0A2A6FDV8</accession>
<feature type="transmembrane region" description="Helical" evidence="1">
    <location>
        <begin position="121"/>
        <end position="142"/>
    </location>
</feature>
<dbReference type="InterPro" id="IPR050879">
    <property type="entry name" value="Acyltransferase_3"/>
</dbReference>
<feature type="transmembrane region" description="Helical" evidence="1">
    <location>
        <begin position="376"/>
        <end position="395"/>
    </location>
</feature>
<dbReference type="InterPro" id="IPR002656">
    <property type="entry name" value="Acyl_transf_3_dom"/>
</dbReference>
<comment type="caution">
    <text evidence="3">The sequence shown here is derived from an EMBL/GenBank/DDBJ whole genome shotgun (WGS) entry which is preliminary data.</text>
</comment>
<evidence type="ECO:0000313" key="4">
    <source>
        <dbReference type="Proteomes" id="UP000219182"/>
    </source>
</evidence>
<evidence type="ECO:0000256" key="1">
    <source>
        <dbReference type="SAM" id="Phobius"/>
    </source>
</evidence>
<keyword evidence="4" id="KW-1185">Reference proteome</keyword>
<feature type="transmembrane region" description="Helical" evidence="1">
    <location>
        <begin position="401"/>
        <end position="422"/>
    </location>
</feature>
<keyword evidence="1" id="KW-0812">Transmembrane</keyword>
<feature type="transmembrane region" description="Helical" evidence="1">
    <location>
        <begin position="73"/>
        <end position="90"/>
    </location>
</feature>
<feature type="transmembrane region" description="Helical" evidence="1">
    <location>
        <begin position="337"/>
        <end position="355"/>
    </location>
</feature>
<keyword evidence="1" id="KW-0472">Membrane</keyword>
<gene>
    <name evidence="3" type="ORF">CN311_15720</name>
</gene>
<evidence type="ECO:0000259" key="2">
    <source>
        <dbReference type="Pfam" id="PF01757"/>
    </source>
</evidence>
<organism evidence="3 4">
    <name type="scientific">Mesorhizobium sanjuanii</name>
    <dbReference type="NCBI Taxonomy" id="2037900"/>
    <lineage>
        <taxon>Bacteria</taxon>
        <taxon>Pseudomonadati</taxon>
        <taxon>Pseudomonadota</taxon>
        <taxon>Alphaproteobacteria</taxon>
        <taxon>Hyphomicrobiales</taxon>
        <taxon>Phyllobacteriaceae</taxon>
        <taxon>Mesorhizobium</taxon>
    </lineage>
</organism>
<sequence length="451" mass="49251">MDALYPNNQVYPSVMMLHSAGKPMSRAFQLTFTSVAFVGRPSRNRRIIRGRVSMNAMAAGQAGSGRFIALEGLRGLAAVGVLLSHALFAVEPGIFKTMYPLAQAAWPEIGWPAQLLTLPPFSMLINGSFAVCVFFVLSGFVLTKSFADTGNASVLVSRAIRRIPRLGIPIAASIVFAGTIFAMGLMRNLEVAPLTGSIWLTWYYPSSITAATIAKEALYESLFLGKNKLNSPLWTMSIELVGSYLAFMFAFAARWFTFALVTVFAAALSFAIHIAYLPFALSFGVGVLLTRVSPAKWPHKAKIAILLAAIYLGGFSNDILYEPIIKLSPIDFNPLKDAMHCVGATFLVASVLALPSLQRAFSSYFFPLLGRLSFSVYLLHFPILCSLGCFVYLWTIQWGHAIAASSTVLIVLVTTIIAAVPFQRLVDVKSMEIAKRVDQYLRGFLRKTAEA</sequence>
<dbReference type="AlphaFoldDB" id="A0A2A6FDV8"/>
<dbReference type="PANTHER" id="PTHR23028">
    <property type="entry name" value="ACETYLTRANSFERASE"/>
    <property type="match status" value="1"/>
</dbReference>
<keyword evidence="1" id="KW-1133">Transmembrane helix</keyword>
<feature type="transmembrane region" description="Helical" evidence="1">
    <location>
        <begin position="258"/>
        <end position="289"/>
    </location>
</feature>
<evidence type="ECO:0000313" key="3">
    <source>
        <dbReference type="EMBL" id="PDQ20137.1"/>
    </source>
</evidence>
<feature type="transmembrane region" description="Helical" evidence="1">
    <location>
        <begin position="233"/>
        <end position="252"/>
    </location>
</feature>
<reference evidence="3 4" key="1">
    <citation type="submission" date="2017-09" db="EMBL/GenBank/DDBJ databases">
        <title>Mesorhizobum sanjuanii sp. nov. isolated from nodules of Lotus tenuis in saline-alkaline lowlands of Flooding Pampa.</title>
        <authorList>
            <person name="Sannazzaro A.I."/>
            <person name="Torres Tejerizo G.A."/>
            <person name="Fontana F."/>
            <person name="Cumpa Velazquez L.M."/>
            <person name="Hansen L."/>
            <person name="Pistorio M."/>
            <person name="Estrella M.J."/>
        </authorList>
    </citation>
    <scope>NUCLEOTIDE SEQUENCE [LARGE SCALE GENOMIC DNA]</scope>
    <source>
        <strain evidence="3 4">BSA136</strain>
    </source>
</reference>
<feature type="transmembrane region" description="Helical" evidence="1">
    <location>
        <begin position="163"/>
        <end position="185"/>
    </location>
</feature>
<dbReference type="GO" id="GO:0016747">
    <property type="term" value="F:acyltransferase activity, transferring groups other than amino-acyl groups"/>
    <property type="evidence" value="ECO:0007669"/>
    <property type="project" value="InterPro"/>
</dbReference>
<dbReference type="Pfam" id="PF01757">
    <property type="entry name" value="Acyl_transf_3"/>
    <property type="match status" value="1"/>
</dbReference>
<dbReference type="Proteomes" id="UP000219182">
    <property type="component" value="Unassembled WGS sequence"/>
</dbReference>
<feature type="domain" description="Acyltransferase 3" evidence="2">
    <location>
        <begin position="68"/>
        <end position="420"/>
    </location>
</feature>
<proteinExistence type="predicted"/>
<dbReference type="EMBL" id="NWQG01000093">
    <property type="protein sequence ID" value="PDQ20137.1"/>
    <property type="molecule type" value="Genomic_DNA"/>
</dbReference>
<name>A0A2A6FDV8_9HYPH</name>
<protein>
    <recommendedName>
        <fullName evidence="2">Acyltransferase 3 domain-containing protein</fullName>
    </recommendedName>
</protein>
<dbReference type="PANTHER" id="PTHR23028:SF134">
    <property type="entry name" value="PUTATIVE (AFU_ORTHOLOGUE AFUA_4G08520)-RELATED"/>
    <property type="match status" value="1"/>
</dbReference>